<keyword evidence="2" id="KW-1185">Reference proteome</keyword>
<organism evidence="1 2">
    <name type="scientific">Lyophyllum shimeji</name>
    <name type="common">Hon-shimeji</name>
    <name type="synonym">Tricholoma shimeji</name>
    <dbReference type="NCBI Taxonomy" id="47721"/>
    <lineage>
        <taxon>Eukaryota</taxon>
        <taxon>Fungi</taxon>
        <taxon>Dikarya</taxon>
        <taxon>Basidiomycota</taxon>
        <taxon>Agaricomycotina</taxon>
        <taxon>Agaricomycetes</taxon>
        <taxon>Agaricomycetidae</taxon>
        <taxon>Agaricales</taxon>
        <taxon>Tricholomatineae</taxon>
        <taxon>Lyophyllaceae</taxon>
        <taxon>Lyophyllum</taxon>
    </lineage>
</organism>
<dbReference type="Proteomes" id="UP001063166">
    <property type="component" value="Unassembled WGS sequence"/>
</dbReference>
<dbReference type="AlphaFoldDB" id="A0A9P3PC55"/>
<reference evidence="1" key="1">
    <citation type="submission" date="2022-07" db="EMBL/GenBank/DDBJ databases">
        <title>The genome of Lyophyllum shimeji provides insight into the initial evolution of ectomycorrhizal fungal genome.</title>
        <authorList>
            <person name="Kobayashi Y."/>
            <person name="Shibata T."/>
            <person name="Hirakawa H."/>
            <person name="Shigenobu S."/>
            <person name="Nishiyama T."/>
            <person name="Yamada A."/>
            <person name="Hasebe M."/>
            <person name="Kawaguchi M."/>
        </authorList>
    </citation>
    <scope>NUCLEOTIDE SEQUENCE</scope>
    <source>
        <strain evidence="1">AT787</strain>
    </source>
</reference>
<evidence type="ECO:0000313" key="2">
    <source>
        <dbReference type="Proteomes" id="UP001063166"/>
    </source>
</evidence>
<comment type="caution">
    <text evidence="1">The sequence shown here is derived from an EMBL/GenBank/DDBJ whole genome shotgun (WGS) entry which is preliminary data.</text>
</comment>
<gene>
    <name evidence="1" type="ORF">LshimejAT787_0100850</name>
</gene>
<evidence type="ECO:0000313" key="1">
    <source>
        <dbReference type="EMBL" id="GLB33200.1"/>
    </source>
</evidence>
<name>A0A9P3PC55_LYOSH</name>
<accession>A0A9P3PC55</accession>
<dbReference type="EMBL" id="BRPK01000001">
    <property type="protein sequence ID" value="GLB33200.1"/>
    <property type="molecule type" value="Genomic_DNA"/>
</dbReference>
<proteinExistence type="predicted"/>
<protein>
    <submittedName>
        <fullName evidence="1">Uncharacterized protein</fullName>
    </submittedName>
</protein>
<sequence length="108" mass="11943">MLGGQHSPAEHRDVVKFAASPSMGIPQMSPTTLHEWCDRLGRVHSHANVLAGPLRCCLLHHAAFRGVVGHGTSLEPDLNPGRRLGFEQGLQSVSLTHIMPMRTMRKYR</sequence>